<accession>A0ACC3D947</accession>
<keyword evidence="2" id="KW-1185">Reference proteome</keyword>
<dbReference type="Proteomes" id="UP001186974">
    <property type="component" value="Unassembled WGS sequence"/>
</dbReference>
<reference evidence="1" key="1">
    <citation type="submission" date="2024-09" db="EMBL/GenBank/DDBJ databases">
        <title>Black Yeasts Isolated from many extreme environments.</title>
        <authorList>
            <person name="Coleine C."/>
            <person name="Stajich J.E."/>
            <person name="Selbmann L."/>
        </authorList>
    </citation>
    <scope>NUCLEOTIDE SEQUENCE</scope>
    <source>
        <strain evidence="1">CCFEE 5737</strain>
    </source>
</reference>
<sequence>MSTQPATESQQAQKRKRTNSDTTITTTAAPTQGSTNEISPFKEQAEAMRFLSEYGFEEKDAFDEEPEGEEALGCFCAIVRYEEGEVDVIPADDEGRRKEMNVIRMALQ</sequence>
<evidence type="ECO:0000313" key="1">
    <source>
        <dbReference type="EMBL" id="KAK3063828.1"/>
    </source>
</evidence>
<proteinExistence type="predicted"/>
<dbReference type="EMBL" id="JAWDJW010006704">
    <property type="protein sequence ID" value="KAK3063828.1"/>
    <property type="molecule type" value="Genomic_DNA"/>
</dbReference>
<organism evidence="1 2">
    <name type="scientific">Coniosporium uncinatum</name>
    <dbReference type="NCBI Taxonomy" id="93489"/>
    <lineage>
        <taxon>Eukaryota</taxon>
        <taxon>Fungi</taxon>
        <taxon>Dikarya</taxon>
        <taxon>Ascomycota</taxon>
        <taxon>Pezizomycotina</taxon>
        <taxon>Dothideomycetes</taxon>
        <taxon>Dothideomycetes incertae sedis</taxon>
        <taxon>Coniosporium</taxon>
    </lineage>
</organism>
<comment type="caution">
    <text evidence="1">The sequence shown here is derived from an EMBL/GenBank/DDBJ whole genome shotgun (WGS) entry which is preliminary data.</text>
</comment>
<protein>
    <submittedName>
        <fullName evidence="1">Uncharacterized protein</fullName>
    </submittedName>
</protein>
<name>A0ACC3D947_9PEZI</name>
<gene>
    <name evidence="1" type="ORF">LTS18_012398</name>
</gene>
<evidence type="ECO:0000313" key="2">
    <source>
        <dbReference type="Proteomes" id="UP001186974"/>
    </source>
</evidence>